<dbReference type="InterPro" id="IPR006664">
    <property type="entry name" value="OMP_bac"/>
</dbReference>
<dbReference type="SUPFAM" id="SSF103088">
    <property type="entry name" value="OmpA-like"/>
    <property type="match status" value="1"/>
</dbReference>
<dbReference type="PROSITE" id="PS51123">
    <property type="entry name" value="OMPA_2"/>
    <property type="match status" value="1"/>
</dbReference>
<dbReference type="InterPro" id="IPR006665">
    <property type="entry name" value="OmpA-like"/>
</dbReference>
<evidence type="ECO:0000256" key="7">
    <source>
        <dbReference type="SAM" id="SignalP"/>
    </source>
</evidence>
<feature type="signal peptide" evidence="7">
    <location>
        <begin position="1"/>
        <end position="22"/>
    </location>
</feature>
<name>A0A3P3VPI1_9GAMM</name>
<evidence type="ECO:0000313" key="9">
    <source>
        <dbReference type="EMBL" id="RRJ84510.1"/>
    </source>
</evidence>
<proteinExistence type="predicted"/>
<dbReference type="Proteomes" id="UP000280792">
    <property type="component" value="Unassembled WGS sequence"/>
</dbReference>
<reference evidence="9 10" key="1">
    <citation type="submission" date="2018-08" db="EMBL/GenBank/DDBJ databases">
        <authorList>
            <person name="Khan S.A."/>
        </authorList>
    </citation>
    <scope>NUCLEOTIDE SEQUENCE [LARGE SCALE GENOMIC DNA]</scope>
    <source>
        <strain evidence="9 10">GTF-13</strain>
    </source>
</reference>
<dbReference type="InterPro" id="IPR050330">
    <property type="entry name" value="Bact_OuterMem_StrucFunc"/>
</dbReference>
<dbReference type="Pfam" id="PF00691">
    <property type="entry name" value="OmpA"/>
    <property type="match status" value="1"/>
</dbReference>
<dbReference type="PANTHER" id="PTHR30329:SF21">
    <property type="entry name" value="LIPOPROTEIN YIAD-RELATED"/>
    <property type="match status" value="1"/>
</dbReference>
<organism evidence="9 10">
    <name type="scientific">Aestuariirhabdus litorea</name>
    <dbReference type="NCBI Taxonomy" id="2528527"/>
    <lineage>
        <taxon>Bacteria</taxon>
        <taxon>Pseudomonadati</taxon>
        <taxon>Pseudomonadota</taxon>
        <taxon>Gammaproteobacteria</taxon>
        <taxon>Oceanospirillales</taxon>
        <taxon>Aestuariirhabdaceae</taxon>
        <taxon>Aestuariirhabdus</taxon>
    </lineage>
</organism>
<evidence type="ECO:0000256" key="2">
    <source>
        <dbReference type="ARBA" id="ARBA00023136"/>
    </source>
</evidence>
<evidence type="ECO:0000256" key="4">
    <source>
        <dbReference type="PROSITE-ProRule" id="PRU00473"/>
    </source>
</evidence>
<reference evidence="9 10" key="2">
    <citation type="submission" date="2018-12" db="EMBL/GenBank/DDBJ databases">
        <title>Simiduia agarivorans gen. nov., sp. nov., a marine, agarolytic bacterium isolated from shallow coastal water from Keelung, Taiwan.</title>
        <authorList>
            <person name="Shieh W.Y."/>
        </authorList>
    </citation>
    <scope>NUCLEOTIDE SEQUENCE [LARGE SCALE GENOMIC DNA]</scope>
    <source>
        <strain evidence="9 10">GTF-13</strain>
    </source>
</reference>
<keyword evidence="6" id="KW-1133">Transmembrane helix</keyword>
<evidence type="ECO:0000259" key="8">
    <source>
        <dbReference type="PROSITE" id="PS51123"/>
    </source>
</evidence>
<keyword evidence="3" id="KW-0998">Cell outer membrane</keyword>
<comment type="subcellular location">
    <subcellularLocation>
        <location evidence="1">Cell outer membrane</location>
    </subcellularLocation>
</comment>
<keyword evidence="5" id="KW-0175">Coiled coil</keyword>
<sequence>MKKTIALGSLLTTLSLPTTLMADSSTPEGVMGIGSGIVVGALVGGPFGAVIGAGLGHSLGEKVSEAAQLEQQQTLLGEANQRIAFLQRQLATTERQRQSLERANQNFAQRLQFEGLQLEVLFQTARAEIPEATRVRLNELARFLDANPEVSIRLDGYTDERGAEAYNHSLSLLRTNSVEDYLIEQGINPARIQSLAHGKELSTTAQGNPDLQALDRRVSISLSLPPQGEAVASRR</sequence>
<feature type="domain" description="OmpA-like" evidence="8">
    <location>
        <begin position="109"/>
        <end position="226"/>
    </location>
</feature>
<feature type="coiled-coil region" evidence="5">
    <location>
        <begin position="69"/>
        <end position="110"/>
    </location>
</feature>
<dbReference type="CDD" id="cd07185">
    <property type="entry name" value="OmpA_C-like"/>
    <property type="match status" value="1"/>
</dbReference>
<evidence type="ECO:0000256" key="5">
    <source>
        <dbReference type="SAM" id="Coils"/>
    </source>
</evidence>
<keyword evidence="2 4" id="KW-0472">Membrane</keyword>
<evidence type="ECO:0000313" key="10">
    <source>
        <dbReference type="Proteomes" id="UP000280792"/>
    </source>
</evidence>
<dbReference type="EMBL" id="QWEZ01000001">
    <property type="protein sequence ID" value="RRJ84510.1"/>
    <property type="molecule type" value="Genomic_DNA"/>
</dbReference>
<keyword evidence="6" id="KW-0812">Transmembrane</keyword>
<protein>
    <recommendedName>
        <fullName evidence="8">OmpA-like domain-containing protein</fullName>
    </recommendedName>
</protein>
<feature type="chain" id="PRO_5018323740" description="OmpA-like domain-containing protein" evidence="7">
    <location>
        <begin position="23"/>
        <end position="235"/>
    </location>
</feature>
<dbReference type="Gene3D" id="3.30.1330.60">
    <property type="entry name" value="OmpA-like domain"/>
    <property type="match status" value="1"/>
</dbReference>
<evidence type="ECO:0000256" key="6">
    <source>
        <dbReference type="SAM" id="Phobius"/>
    </source>
</evidence>
<gene>
    <name evidence="9" type="ORF">D0544_05230</name>
</gene>
<dbReference type="PRINTS" id="PR01021">
    <property type="entry name" value="OMPADOMAIN"/>
</dbReference>
<comment type="caution">
    <text evidence="9">The sequence shown here is derived from an EMBL/GenBank/DDBJ whole genome shotgun (WGS) entry which is preliminary data.</text>
</comment>
<keyword evidence="10" id="KW-1185">Reference proteome</keyword>
<dbReference type="GO" id="GO:0009279">
    <property type="term" value="C:cell outer membrane"/>
    <property type="evidence" value="ECO:0007669"/>
    <property type="project" value="UniProtKB-SubCell"/>
</dbReference>
<accession>A0A3P3VPI1</accession>
<keyword evidence="7" id="KW-0732">Signal</keyword>
<dbReference type="RefSeq" id="WP_125014940.1">
    <property type="nucleotide sequence ID" value="NZ_QWEZ01000001.1"/>
</dbReference>
<feature type="transmembrane region" description="Helical" evidence="6">
    <location>
        <begin position="32"/>
        <end position="55"/>
    </location>
</feature>
<dbReference type="AlphaFoldDB" id="A0A3P3VPI1"/>
<evidence type="ECO:0000256" key="3">
    <source>
        <dbReference type="ARBA" id="ARBA00023237"/>
    </source>
</evidence>
<dbReference type="InterPro" id="IPR036737">
    <property type="entry name" value="OmpA-like_sf"/>
</dbReference>
<evidence type="ECO:0000256" key="1">
    <source>
        <dbReference type="ARBA" id="ARBA00004442"/>
    </source>
</evidence>
<dbReference type="PANTHER" id="PTHR30329">
    <property type="entry name" value="STATOR ELEMENT OF FLAGELLAR MOTOR COMPLEX"/>
    <property type="match status" value="1"/>
</dbReference>